<evidence type="ECO:0000256" key="1">
    <source>
        <dbReference type="ARBA" id="ARBA00001971"/>
    </source>
</evidence>
<comment type="similarity">
    <text evidence="2">Belongs to the cytochrome P450 family.</text>
</comment>
<keyword evidence="6" id="KW-0560">Oxidoreductase</keyword>
<evidence type="ECO:0000256" key="5">
    <source>
        <dbReference type="ARBA" id="ARBA00023004"/>
    </source>
</evidence>
<organism evidence="7 8">
    <name type="scientific">Fusarium falciforme</name>
    <dbReference type="NCBI Taxonomy" id="195108"/>
    <lineage>
        <taxon>Eukaryota</taxon>
        <taxon>Fungi</taxon>
        <taxon>Dikarya</taxon>
        <taxon>Ascomycota</taxon>
        <taxon>Pezizomycotina</taxon>
        <taxon>Sordariomycetes</taxon>
        <taxon>Hypocreomycetidae</taxon>
        <taxon>Hypocreales</taxon>
        <taxon>Nectriaceae</taxon>
        <taxon>Fusarium</taxon>
        <taxon>Fusarium solani species complex</taxon>
    </lineage>
</organism>
<dbReference type="SUPFAM" id="SSF48264">
    <property type="entry name" value="Cytochrome P450"/>
    <property type="match status" value="1"/>
</dbReference>
<keyword evidence="4" id="KW-0479">Metal-binding</keyword>
<dbReference type="Pfam" id="PF00067">
    <property type="entry name" value="p450"/>
    <property type="match status" value="1"/>
</dbReference>
<evidence type="ECO:0000256" key="2">
    <source>
        <dbReference type="ARBA" id="ARBA00010617"/>
    </source>
</evidence>
<dbReference type="AlphaFoldDB" id="A0A9W8R3G5"/>
<evidence type="ECO:0000256" key="3">
    <source>
        <dbReference type="ARBA" id="ARBA00022617"/>
    </source>
</evidence>
<dbReference type="InterPro" id="IPR036396">
    <property type="entry name" value="Cyt_P450_sf"/>
</dbReference>
<name>A0A9W8R3G5_9HYPO</name>
<dbReference type="PANTHER" id="PTHR24305:SF190">
    <property type="entry name" value="P450, PUTATIVE (EUROFUNG)-RELATED"/>
    <property type="match status" value="1"/>
</dbReference>
<evidence type="ECO:0000256" key="4">
    <source>
        <dbReference type="ARBA" id="ARBA00022723"/>
    </source>
</evidence>
<dbReference type="EMBL" id="JAOQAV010000020">
    <property type="protein sequence ID" value="KAJ4186578.1"/>
    <property type="molecule type" value="Genomic_DNA"/>
</dbReference>
<evidence type="ECO:0008006" key="9">
    <source>
        <dbReference type="Google" id="ProtNLM"/>
    </source>
</evidence>
<keyword evidence="8" id="KW-1185">Reference proteome</keyword>
<dbReference type="PANTHER" id="PTHR24305">
    <property type="entry name" value="CYTOCHROME P450"/>
    <property type="match status" value="1"/>
</dbReference>
<dbReference type="PRINTS" id="PR00465">
    <property type="entry name" value="EP450IV"/>
</dbReference>
<dbReference type="GO" id="GO:0016705">
    <property type="term" value="F:oxidoreductase activity, acting on paired donors, with incorporation or reduction of molecular oxygen"/>
    <property type="evidence" value="ECO:0007669"/>
    <property type="project" value="InterPro"/>
</dbReference>
<dbReference type="GO" id="GO:0020037">
    <property type="term" value="F:heme binding"/>
    <property type="evidence" value="ECO:0007669"/>
    <property type="project" value="InterPro"/>
</dbReference>
<comment type="caution">
    <text evidence="7">The sequence shown here is derived from an EMBL/GenBank/DDBJ whole genome shotgun (WGS) entry which is preliminary data.</text>
</comment>
<comment type="cofactor">
    <cofactor evidence="1">
        <name>heme</name>
        <dbReference type="ChEBI" id="CHEBI:30413"/>
    </cofactor>
</comment>
<evidence type="ECO:0000313" key="7">
    <source>
        <dbReference type="EMBL" id="KAJ4186578.1"/>
    </source>
</evidence>
<reference evidence="7" key="1">
    <citation type="submission" date="2022-09" db="EMBL/GenBank/DDBJ databases">
        <title>Fusarium specimens isolated from Avocado Roots.</title>
        <authorList>
            <person name="Stajich J."/>
            <person name="Roper C."/>
            <person name="Heimlech-Rivalta G."/>
        </authorList>
    </citation>
    <scope>NUCLEOTIDE SEQUENCE</scope>
    <source>
        <strain evidence="7">A02</strain>
    </source>
</reference>
<dbReference type="Gene3D" id="1.10.630.10">
    <property type="entry name" value="Cytochrome P450"/>
    <property type="match status" value="1"/>
</dbReference>
<dbReference type="InterPro" id="IPR001128">
    <property type="entry name" value="Cyt_P450"/>
</dbReference>
<evidence type="ECO:0000256" key="6">
    <source>
        <dbReference type="ARBA" id="ARBA00023033"/>
    </source>
</evidence>
<gene>
    <name evidence="7" type="ORF">NW755_007875</name>
</gene>
<proteinExistence type="inferred from homology"/>
<dbReference type="InterPro" id="IPR002403">
    <property type="entry name" value="Cyt_P450_E_grp-IV"/>
</dbReference>
<dbReference type="GO" id="GO:0005506">
    <property type="term" value="F:iron ion binding"/>
    <property type="evidence" value="ECO:0007669"/>
    <property type="project" value="InterPro"/>
</dbReference>
<dbReference type="GO" id="GO:0004497">
    <property type="term" value="F:monooxygenase activity"/>
    <property type="evidence" value="ECO:0007669"/>
    <property type="project" value="UniProtKB-KW"/>
</dbReference>
<evidence type="ECO:0000313" key="8">
    <source>
        <dbReference type="Proteomes" id="UP001152087"/>
    </source>
</evidence>
<dbReference type="Proteomes" id="UP001152087">
    <property type="component" value="Unassembled WGS sequence"/>
</dbReference>
<protein>
    <recommendedName>
        <fullName evidence="9">Pisatin demethylase</fullName>
    </recommendedName>
</protein>
<accession>A0A9W8R3G5</accession>
<keyword evidence="3" id="KW-0349">Heme</keyword>
<keyword evidence="6" id="KW-0503">Monooxygenase</keyword>
<keyword evidence="5" id="KW-0408">Iron</keyword>
<sequence length="301" mass="33670">MEAGGSDVANIIHGLEKIAEFAVLLGMDFRLLPVLLAKFGNPTSGIQIFVNTLLDARKSRAEKRSAPSRAAGDFCSKLDTLRGKNPESHKKYRGGNVLLANVATGSDTTITSPSAILFHLIRQRDSYLKLRREIIDAVERGEVDDPITLDQAQKLPYLQLAIKEGLRIHAATGLPMWRVVPRGGATIADTYFPEGAVVGINSWVAHHNQNVFGADAATFRPERWDPTTTPEQQLNRMERYFIPFGAGTRTYIGKNISTMEITKLIPELVKRYDFELCSEELKYVNHWFVKPHDLNARITRV</sequence>
<dbReference type="InterPro" id="IPR050121">
    <property type="entry name" value="Cytochrome_P450_monoxygenase"/>
</dbReference>